<dbReference type="SUPFAM" id="SSF54506">
    <property type="entry name" value="Diaminopimelate epimerase-like"/>
    <property type="match status" value="1"/>
</dbReference>
<dbReference type="EMBL" id="JBHTIO010000039">
    <property type="protein sequence ID" value="MFD0897761.1"/>
    <property type="molecule type" value="Genomic_DNA"/>
</dbReference>
<proteinExistence type="inferred from homology"/>
<dbReference type="PANTHER" id="PTHR13774:SF17">
    <property type="entry name" value="PHENAZINE BIOSYNTHESIS-LIKE DOMAIN-CONTAINING PROTEIN"/>
    <property type="match status" value="1"/>
</dbReference>
<organism evidence="3 4">
    <name type="scientific">Loigolactobacillus binensis</name>
    <dbReference type="NCBI Taxonomy" id="2559922"/>
    <lineage>
        <taxon>Bacteria</taxon>
        <taxon>Bacillati</taxon>
        <taxon>Bacillota</taxon>
        <taxon>Bacilli</taxon>
        <taxon>Lactobacillales</taxon>
        <taxon>Lactobacillaceae</taxon>
        <taxon>Loigolactobacillus</taxon>
    </lineage>
</organism>
<dbReference type="PANTHER" id="PTHR13774">
    <property type="entry name" value="PHENAZINE BIOSYNTHESIS PROTEIN"/>
    <property type="match status" value="1"/>
</dbReference>
<evidence type="ECO:0000256" key="2">
    <source>
        <dbReference type="ARBA" id="ARBA00023235"/>
    </source>
</evidence>
<dbReference type="Gene3D" id="3.10.310.10">
    <property type="entry name" value="Diaminopimelate Epimerase, Chain A, domain 1"/>
    <property type="match status" value="2"/>
</dbReference>
<dbReference type="InterPro" id="IPR003719">
    <property type="entry name" value="Phenazine_PhzF-like"/>
</dbReference>
<keyword evidence="4" id="KW-1185">Reference proteome</keyword>
<dbReference type="Pfam" id="PF02567">
    <property type="entry name" value="PhzC-PhzF"/>
    <property type="match status" value="1"/>
</dbReference>
<sequence>MKNYLVDAFTKEIFKGNPAAVCIVNAFPTEQLMQNIAQENRLSETAFVVKNNAQYELRWFTPGGEIDLCGHATLAAAYVLLHFYVPTAQKIEFNTKSGQLTVSKAGGLLTMDFPAYSLKKVAVTAAMTQALGVTPQAAYYGRDLVCVLANEQQVKQLTPDFAQLEQLPGLLQHVTAVGNGEFDCVSRSFGPKLAVPEDPVCGSGHCHIVPLWAQKLHKTKLTALQASPRTGILYCENQGSRVKLSGYAVLYALSELQL</sequence>
<reference evidence="4" key="1">
    <citation type="journal article" date="2019" name="Int. J. Syst. Evol. Microbiol.">
        <title>The Global Catalogue of Microorganisms (GCM) 10K type strain sequencing project: providing services to taxonomists for standard genome sequencing and annotation.</title>
        <authorList>
            <consortium name="The Broad Institute Genomics Platform"/>
            <consortium name="The Broad Institute Genome Sequencing Center for Infectious Disease"/>
            <person name="Wu L."/>
            <person name="Ma J."/>
        </authorList>
    </citation>
    <scope>NUCLEOTIDE SEQUENCE [LARGE SCALE GENOMIC DNA]</scope>
    <source>
        <strain evidence="4">CCM 8925</strain>
    </source>
</reference>
<accession>A0ABW3EBR9</accession>
<dbReference type="Proteomes" id="UP001597104">
    <property type="component" value="Unassembled WGS sequence"/>
</dbReference>
<comment type="caution">
    <text evidence="3">The sequence shown here is derived from an EMBL/GenBank/DDBJ whole genome shotgun (WGS) entry which is preliminary data.</text>
</comment>
<keyword evidence="2" id="KW-0413">Isomerase</keyword>
<evidence type="ECO:0000313" key="4">
    <source>
        <dbReference type="Proteomes" id="UP001597104"/>
    </source>
</evidence>
<name>A0ABW3EBR9_9LACO</name>
<evidence type="ECO:0000313" key="3">
    <source>
        <dbReference type="EMBL" id="MFD0897761.1"/>
    </source>
</evidence>
<dbReference type="RefSeq" id="WP_137638346.1">
    <property type="nucleotide sequence ID" value="NZ_BJDN01000023.1"/>
</dbReference>
<dbReference type="PIRSF" id="PIRSF016184">
    <property type="entry name" value="PhzC_PhzF"/>
    <property type="match status" value="1"/>
</dbReference>
<gene>
    <name evidence="3" type="ORF">ACFQZ7_08435</name>
</gene>
<evidence type="ECO:0000256" key="1">
    <source>
        <dbReference type="ARBA" id="ARBA00008270"/>
    </source>
</evidence>
<protein>
    <submittedName>
        <fullName evidence="3">PhzF family phenazine biosynthesis protein</fullName>
    </submittedName>
</protein>
<dbReference type="NCBIfam" id="TIGR00654">
    <property type="entry name" value="PhzF_family"/>
    <property type="match status" value="1"/>
</dbReference>
<comment type="similarity">
    <text evidence="1">Belongs to the PhzF family.</text>
</comment>